<sequence>MATGPKETARGESGDKKSTPRYVLPTIPTTAQLQEAIQRLTPVEAQQACRHRVLPIAWEPGATRYVASGERAKAYATAQGLTVSAVTNERTLLRELQRGRENELLHHATSGLKDRFPQHSAAQGFTADQALWLVFGLGVIAFAAMWDRPTGEVAAFATVLALFALMGALNIWCLLPAKLPQTPPANAVPDDVLPVYTVLVPLAREAKLAERIVQVLSALDYPKPKLDIKLVLEESDRATVKVFEDMRLPFHFEVIVVPKRAPETRHKALNYALSFARGDLLAVYHADDMPPADQLRRIAGAFALAPKTVACLQAKLGYYNRAENWLTRQVAIEQAFRFGLLFPRLARFGAPLLFAGAASHYRVQALRQVGGFDAHNLAPDSGLSMRFARFGFRTALVPTLTRGEAPCRLSDWLSQRVRNIKGTLQTALVNTRTPLRMWRDLGSRNFLITQALTGGAIINALLQPFFLVWIVAAFTLEAVGRPMAGRLWLFLLALYGLVAIFAGLAALASSIRASLFLGRGFSWAVALITLPAYWLMISLATWIAVLQFFAKKRRWTKTAHGVSRIKPQMTASTAVPETKPAPAPKPPAAPVALPEAKLNPAK</sequence>
<gene>
    <name evidence="1" type="ORF">JHL16_31185</name>
</gene>
<evidence type="ECO:0000313" key="2">
    <source>
        <dbReference type="Proteomes" id="UP000616151"/>
    </source>
</evidence>
<proteinExistence type="predicted"/>
<keyword evidence="2" id="KW-1185">Reference proteome</keyword>
<dbReference type="Proteomes" id="UP000616151">
    <property type="component" value="Unassembled WGS sequence"/>
</dbReference>
<protein>
    <submittedName>
        <fullName evidence="1">Glycosyltransferase</fullName>
    </submittedName>
</protein>
<reference evidence="1" key="1">
    <citation type="submission" date="2021-01" db="EMBL/GenBank/DDBJ databases">
        <authorList>
            <person name="Sun Q."/>
        </authorList>
    </citation>
    <scope>NUCLEOTIDE SEQUENCE</scope>
    <source>
        <strain evidence="1">YIM B02566</strain>
    </source>
</reference>
<organism evidence="1 2">
    <name type="scientific">Taklimakanibacter albus</name>
    <dbReference type="NCBI Taxonomy" id="2800327"/>
    <lineage>
        <taxon>Bacteria</taxon>
        <taxon>Pseudomonadati</taxon>
        <taxon>Pseudomonadota</taxon>
        <taxon>Alphaproteobacteria</taxon>
        <taxon>Hyphomicrobiales</taxon>
        <taxon>Aestuariivirgaceae</taxon>
        <taxon>Taklimakanibacter</taxon>
    </lineage>
</organism>
<comment type="caution">
    <text evidence="1">The sequence shown here is derived from an EMBL/GenBank/DDBJ whole genome shotgun (WGS) entry which is preliminary data.</text>
</comment>
<evidence type="ECO:0000313" key="1">
    <source>
        <dbReference type="EMBL" id="MBK1870871.1"/>
    </source>
</evidence>
<name>A0ACC5RDU9_9HYPH</name>
<dbReference type="EMBL" id="JAENHL010000008">
    <property type="protein sequence ID" value="MBK1870871.1"/>
    <property type="molecule type" value="Genomic_DNA"/>
</dbReference>
<accession>A0ACC5RDU9</accession>